<evidence type="ECO:0000313" key="2">
    <source>
        <dbReference type="Proteomes" id="UP000596123"/>
    </source>
</evidence>
<dbReference type="Gene3D" id="3.10.310.30">
    <property type="match status" value="1"/>
</dbReference>
<dbReference type="SUPFAM" id="SSF64182">
    <property type="entry name" value="DHH phosphoesterases"/>
    <property type="match status" value="1"/>
</dbReference>
<name>A0A7T8EPJ2_9CAUD</name>
<evidence type="ECO:0000313" key="1">
    <source>
        <dbReference type="EMBL" id="QQO90308.1"/>
    </source>
</evidence>
<organism evidence="1 2">
    <name type="scientific">Erwinia phage pEa_SNUABM_5</name>
    <dbReference type="NCBI Taxonomy" id="2797313"/>
    <lineage>
        <taxon>Viruses</taxon>
        <taxon>Duplodnaviria</taxon>
        <taxon>Heunggongvirae</taxon>
        <taxon>Uroviricota</taxon>
        <taxon>Caudoviricetes</taxon>
        <taxon>Rivsvirus</taxon>
        <taxon>Rivsvirus SNUABM5</taxon>
    </lineage>
</organism>
<dbReference type="Proteomes" id="UP000596123">
    <property type="component" value="Segment"/>
</dbReference>
<gene>
    <name evidence="1" type="ORF">pEaSNUABM5_00166</name>
</gene>
<keyword evidence="2" id="KW-1185">Reference proteome</keyword>
<dbReference type="EMBL" id="MW366843">
    <property type="protein sequence ID" value="QQO90308.1"/>
    <property type="molecule type" value="Genomic_DNA"/>
</dbReference>
<accession>A0A7T8EPJ2</accession>
<proteinExistence type="predicted"/>
<protein>
    <submittedName>
        <fullName evidence="1">Putative phosphoesterase</fullName>
    </submittedName>
</protein>
<reference evidence="1 2" key="1">
    <citation type="submission" date="2020-12" db="EMBL/GenBank/DDBJ databases">
        <title>Complete genome sequence of Erwinia phage pEa_SNUABM_5.</title>
        <authorList>
            <person name="Kim S.G."/>
            <person name="Lee S.B."/>
            <person name="Kwon J."/>
            <person name="Park S.C."/>
        </authorList>
    </citation>
    <scope>NUCLEOTIDE SEQUENCE [LARGE SCALE GENOMIC DNA]</scope>
</reference>
<dbReference type="InterPro" id="IPR038763">
    <property type="entry name" value="DHH_sf"/>
</dbReference>
<sequence length="369" mass="41409">MKVLIIYHHSCADGSFAAAIAALAHAEEVCHFLASNYTPNNGDIVDAEGVPLDQRQDIMQTNPVVEHEPGKEPVYQAGVQYDKVIVVDFSLSERQMAVFTKRFGSNFIVLDHHNVRTRQRYEEECKKLDVAPGPELIFNASGSGALLAYMKNLSRFNGPAYNRFLGNLIRIAQMVSDRDTWQRSSTRAFEFYEGYAPEMFAEKDPSGVLCTEYPKTVLRARSIIMTGDIETIRAIGRERIVERNRKIEHMIEHNSLFDSGRGPIQCNHVVLPAERAIGSEAAHFVLENYPNFQLVIMPRTTKHKPDLVFISCRSADQHENSTTSAKQIAMLFGGNGHANAAGWQMPRADFEALYPEVKLGQEEQDAVCC</sequence>